<feature type="domain" description="B12-binding" evidence="1">
    <location>
        <begin position="118"/>
        <end position="261"/>
    </location>
</feature>
<evidence type="ECO:0000313" key="3">
    <source>
        <dbReference type="Proteomes" id="UP000005707"/>
    </source>
</evidence>
<dbReference type="InterPro" id="IPR028991">
    <property type="entry name" value="KamE_N"/>
</dbReference>
<dbReference type="PROSITE" id="PS51332">
    <property type="entry name" value="B12_BINDING"/>
    <property type="match status" value="1"/>
</dbReference>
<dbReference type="eggNOG" id="COG5012">
    <property type="taxonomic scope" value="Bacteria"/>
</dbReference>
<dbReference type="OrthoDB" id="9782063at2"/>
<dbReference type="RefSeq" id="WP_008825928.1">
    <property type="nucleotide sequence ID" value="NZ_AFNU02000003.1"/>
</dbReference>
<evidence type="ECO:0000259" key="1">
    <source>
        <dbReference type="PROSITE" id="PS51332"/>
    </source>
</evidence>
<dbReference type="Pfam" id="PF02310">
    <property type="entry name" value="B12-binding"/>
    <property type="match status" value="1"/>
</dbReference>
<dbReference type="Proteomes" id="UP000005707">
    <property type="component" value="Unassembled WGS sequence"/>
</dbReference>
<gene>
    <name evidence="2" type="ORF">HLPCO_001003</name>
</gene>
<dbReference type="EMBL" id="AFNU02000003">
    <property type="protein sequence ID" value="ERJ12663.1"/>
    <property type="molecule type" value="Genomic_DNA"/>
</dbReference>
<dbReference type="Pfam" id="PF16554">
    <property type="entry name" value="OAM_dimer"/>
    <property type="match status" value="1"/>
</dbReference>
<keyword evidence="3" id="KW-1185">Reference proteome</keyword>
<dbReference type="GO" id="GO:0046983">
    <property type="term" value="F:protein dimerization activity"/>
    <property type="evidence" value="ECO:0007669"/>
    <property type="project" value="InterPro"/>
</dbReference>
<dbReference type="SUPFAM" id="SSF52242">
    <property type="entry name" value="Cobalamin (vitamin B12)-binding domain"/>
    <property type="match status" value="1"/>
</dbReference>
<dbReference type="GO" id="GO:0031419">
    <property type="term" value="F:cobalamin binding"/>
    <property type="evidence" value="ECO:0007669"/>
    <property type="project" value="InterPro"/>
</dbReference>
<keyword evidence="2" id="KW-0413">Isomerase</keyword>
<dbReference type="Gene3D" id="3.30.30.60">
    <property type="entry name" value="D-lysine 5,6-aminomutase beta subunit KamE, N-terminal domain"/>
    <property type="match status" value="1"/>
</dbReference>
<sequence>MSGYSLKNKCYDQNLHLTKLKPYGDTMNDGKIQVSFTLPVKSDEKGEEAAKELAKKMGLIDPSVVHNEALDEIFSFYVVYGSLVHFVDYTSIHVKTVNSNKLSMKEIEAYIREEIGREIVVIGASTGTDAHTVGIDAIMNMKGYAGHYGLERYKGIEALNMGSQVENEAFIKKAIDLNADVLLVSQTVTQRDVHIENLTNLIELLEAEGIRDRLVLIAGGPRISHELAKELGYDAGFGAKKFADDVASFFIEEIVRRDLMNKKPLGE</sequence>
<organism evidence="2 3">
    <name type="scientific">Haloplasma contractile SSD-17B</name>
    <dbReference type="NCBI Taxonomy" id="1033810"/>
    <lineage>
        <taxon>Bacteria</taxon>
        <taxon>Bacillati</taxon>
        <taxon>Mycoplasmatota</taxon>
        <taxon>Mollicutes</taxon>
        <taxon>Haloplasmatales</taxon>
        <taxon>Haloplasmataceae</taxon>
        <taxon>Haloplasma</taxon>
    </lineage>
</organism>
<dbReference type="GO" id="GO:0047826">
    <property type="term" value="F:D-lysine 5,6-aminomutase activity"/>
    <property type="evidence" value="ECO:0007669"/>
    <property type="project" value="UniProtKB-EC"/>
</dbReference>
<dbReference type="InterPro" id="IPR006158">
    <property type="entry name" value="Cobalamin-bd"/>
</dbReference>
<dbReference type="STRING" id="1033810.HLPCO_001003"/>
<dbReference type="EC" id="5.4.3.3" evidence="2"/>
<reference evidence="2 3" key="1">
    <citation type="journal article" date="2011" name="J. Bacteriol.">
        <title>Genome sequence of Haloplasma contractile, an unusual contractile bacterium from a deep-sea anoxic brine lake.</title>
        <authorList>
            <person name="Antunes A."/>
            <person name="Alam I."/>
            <person name="El Dorry H."/>
            <person name="Siam R."/>
            <person name="Robertson A."/>
            <person name="Bajic V.B."/>
            <person name="Stingl U."/>
        </authorList>
    </citation>
    <scope>NUCLEOTIDE SEQUENCE [LARGE SCALE GENOMIC DNA]</scope>
    <source>
        <strain evidence="2 3">SSD-17B</strain>
    </source>
</reference>
<dbReference type="SUPFAM" id="SSF117778">
    <property type="entry name" value="D-lysine 5,6-aminomutase beta subunit KamE, N-terminal domain"/>
    <property type="match status" value="1"/>
</dbReference>
<dbReference type="InterPro" id="IPR036724">
    <property type="entry name" value="Cobalamin-bd_sf"/>
</dbReference>
<comment type="caution">
    <text evidence="2">The sequence shown here is derived from an EMBL/GenBank/DDBJ whole genome shotgun (WGS) entry which is preliminary data.</text>
</comment>
<protein>
    <submittedName>
        <fullName evidence="2">Beta-lysine 56-aminomutase protein</fullName>
        <ecNumber evidence="2">5.4.3.3</ecNumber>
    </submittedName>
</protein>
<evidence type="ECO:0000313" key="2">
    <source>
        <dbReference type="EMBL" id="ERJ12663.1"/>
    </source>
</evidence>
<name>F7PW14_9MOLU</name>
<accession>F7PW14</accession>
<dbReference type="GO" id="GO:0046872">
    <property type="term" value="F:metal ion binding"/>
    <property type="evidence" value="ECO:0007669"/>
    <property type="project" value="InterPro"/>
</dbReference>
<dbReference type="InParanoid" id="F7PW14"/>
<dbReference type="Gene3D" id="3.40.50.280">
    <property type="entry name" value="Cobalamin-binding domain"/>
    <property type="match status" value="1"/>
</dbReference>
<proteinExistence type="predicted"/>
<dbReference type="CDD" id="cd02065">
    <property type="entry name" value="B12-binding_like"/>
    <property type="match status" value="1"/>
</dbReference>
<reference evidence="2 3" key="2">
    <citation type="journal article" date="2013" name="PLoS ONE">
        <title>INDIGO - INtegrated Data Warehouse of MIcrobial GenOmes with Examples from the Red Sea Extremophiles.</title>
        <authorList>
            <person name="Alam I."/>
            <person name="Antunes A."/>
            <person name="Kamau A.A."/>
            <person name="Ba Alawi W."/>
            <person name="Kalkatawi M."/>
            <person name="Stingl U."/>
            <person name="Bajic V.B."/>
        </authorList>
    </citation>
    <scope>NUCLEOTIDE SEQUENCE [LARGE SCALE GENOMIC DNA]</scope>
    <source>
        <strain evidence="2 3">SSD-17B</strain>
    </source>
</reference>
<dbReference type="AlphaFoldDB" id="F7PW14"/>
<dbReference type="InterPro" id="IPR036843">
    <property type="entry name" value="KamE_N_sf"/>
</dbReference>